<evidence type="ECO:0000259" key="2">
    <source>
        <dbReference type="PROSITE" id="PS50181"/>
    </source>
</evidence>
<dbReference type="SUPFAM" id="SSF50965">
    <property type="entry name" value="Galactose oxidase, central domain"/>
    <property type="match status" value="1"/>
</dbReference>
<feature type="transmembrane region" description="Helical" evidence="1">
    <location>
        <begin position="426"/>
        <end position="445"/>
    </location>
</feature>
<dbReference type="InterPro" id="IPR050796">
    <property type="entry name" value="SCF_F-box_component"/>
</dbReference>
<keyword evidence="1" id="KW-0812">Transmembrane</keyword>
<accession>A0A2P5CB53</accession>
<dbReference type="InterPro" id="IPR017451">
    <property type="entry name" value="F-box-assoc_interact_dom"/>
</dbReference>
<dbReference type="OrthoDB" id="606438at2759"/>
<dbReference type="PANTHER" id="PTHR31672">
    <property type="entry name" value="BNACNNG10540D PROTEIN"/>
    <property type="match status" value="1"/>
</dbReference>
<dbReference type="AlphaFoldDB" id="A0A2P5CB53"/>
<evidence type="ECO:0000256" key="1">
    <source>
        <dbReference type="SAM" id="Phobius"/>
    </source>
</evidence>
<keyword evidence="1" id="KW-1133">Transmembrane helix</keyword>
<dbReference type="STRING" id="63057.A0A2P5CB53"/>
<dbReference type="NCBIfam" id="TIGR01640">
    <property type="entry name" value="F_box_assoc_1"/>
    <property type="match status" value="1"/>
</dbReference>
<dbReference type="SMART" id="SM00256">
    <property type="entry name" value="FBOX"/>
    <property type="match status" value="1"/>
</dbReference>
<dbReference type="EMBL" id="JXTC01000388">
    <property type="protein sequence ID" value="PON58296.1"/>
    <property type="molecule type" value="Genomic_DNA"/>
</dbReference>
<keyword evidence="1" id="KW-0472">Membrane</keyword>
<dbReference type="Proteomes" id="UP000237000">
    <property type="component" value="Unassembled WGS sequence"/>
</dbReference>
<gene>
    <name evidence="3" type="ORF">TorRG33x02_291680</name>
</gene>
<protein>
    <submittedName>
        <fullName evidence="3">F-box domain containing protein</fullName>
    </submittedName>
</protein>
<keyword evidence="4" id="KW-1185">Reference proteome</keyword>
<reference evidence="4" key="1">
    <citation type="submission" date="2016-06" db="EMBL/GenBank/DDBJ databases">
        <title>Parallel loss of symbiosis genes in relatives of nitrogen-fixing non-legume Parasponia.</title>
        <authorList>
            <person name="Van Velzen R."/>
            <person name="Holmer R."/>
            <person name="Bu F."/>
            <person name="Rutten L."/>
            <person name="Van Zeijl A."/>
            <person name="Liu W."/>
            <person name="Santuari L."/>
            <person name="Cao Q."/>
            <person name="Sharma T."/>
            <person name="Shen D."/>
            <person name="Roswanjaya Y."/>
            <person name="Wardhani T."/>
            <person name="Kalhor M.S."/>
            <person name="Jansen J."/>
            <person name="Van den Hoogen J."/>
            <person name="Gungor B."/>
            <person name="Hartog M."/>
            <person name="Hontelez J."/>
            <person name="Verver J."/>
            <person name="Yang W.-C."/>
            <person name="Schijlen E."/>
            <person name="Repin R."/>
            <person name="Schilthuizen M."/>
            <person name="Schranz E."/>
            <person name="Heidstra R."/>
            <person name="Miyata K."/>
            <person name="Fedorova E."/>
            <person name="Kohlen W."/>
            <person name="Bisseling T."/>
            <person name="Smit S."/>
            <person name="Geurts R."/>
        </authorList>
    </citation>
    <scope>NUCLEOTIDE SEQUENCE [LARGE SCALE GENOMIC DNA]</scope>
    <source>
        <strain evidence="4">cv. RG33-2</strain>
    </source>
</reference>
<dbReference type="InterPro" id="IPR036047">
    <property type="entry name" value="F-box-like_dom_sf"/>
</dbReference>
<dbReference type="InParanoid" id="A0A2P5CB53"/>
<dbReference type="Gene3D" id="1.20.1280.50">
    <property type="match status" value="1"/>
</dbReference>
<evidence type="ECO:0000313" key="4">
    <source>
        <dbReference type="Proteomes" id="UP000237000"/>
    </source>
</evidence>
<dbReference type="PROSITE" id="PS50181">
    <property type="entry name" value="FBOX"/>
    <property type="match status" value="1"/>
</dbReference>
<dbReference type="PANTHER" id="PTHR31672:SF13">
    <property type="entry name" value="F-BOX PROTEIN CPR30-LIKE"/>
    <property type="match status" value="1"/>
</dbReference>
<dbReference type="Pfam" id="PF12937">
    <property type="entry name" value="F-box-like"/>
    <property type="match status" value="1"/>
</dbReference>
<dbReference type="SUPFAM" id="SSF81383">
    <property type="entry name" value="F-box domain"/>
    <property type="match status" value="1"/>
</dbReference>
<proteinExistence type="predicted"/>
<feature type="domain" description="F-box" evidence="2">
    <location>
        <begin position="18"/>
        <end position="57"/>
    </location>
</feature>
<dbReference type="Pfam" id="PF07734">
    <property type="entry name" value="FBA_1"/>
    <property type="match status" value="1"/>
</dbReference>
<dbReference type="InterPro" id="IPR011043">
    <property type="entry name" value="Gal_Oxase/kelch_b-propeller"/>
</dbReference>
<dbReference type="CDD" id="cd22157">
    <property type="entry name" value="F-box_AtFBW1-like"/>
    <property type="match status" value="1"/>
</dbReference>
<evidence type="ECO:0000313" key="3">
    <source>
        <dbReference type="EMBL" id="PON58296.1"/>
    </source>
</evidence>
<organism evidence="3 4">
    <name type="scientific">Trema orientale</name>
    <name type="common">Charcoal tree</name>
    <name type="synonym">Celtis orientalis</name>
    <dbReference type="NCBI Taxonomy" id="63057"/>
    <lineage>
        <taxon>Eukaryota</taxon>
        <taxon>Viridiplantae</taxon>
        <taxon>Streptophyta</taxon>
        <taxon>Embryophyta</taxon>
        <taxon>Tracheophyta</taxon>
        <taxon>Spermatophyta</taxon>
        <taxon>Magnoliopsida</taxon>
        <taxon>eudicotyledons</taxon>
        <taxon>Gunneridae</taxon>
        <taxon>Pentapetalae</taxon>
        <taxon>rosids</taxon>
        <taxon>fabids</taxon>
        <taxon>Rosales</taxon>
        <taxon>Cannabaceae</taxon>
        <taxon>Trema</taxon>
    </lineage>
</organism>
<dbReference type="InterPro" id="IPR006527">
    <property type="entry name" value="F-box-assoc_dom_typ1"/>
</dbReference>
<comment type="caution">
    <text evidence="3">The sequence shown here is derived from an EMBL/GenBank/DDBJ whole genome shotgun (WGS) entry which is preliminary data.</text>
</comment>
<dbReference type="InterPro" id="IPR001810">
    <property type="entry name" value="F-box_dom"/>
</dbReference>
<sequence>MSTHEREVVIFIPSDRFLPEEIITDMLVRLDVKSLMRCKCVCKSWRSLISELRFAKLHVQRQPHSLIIPACVHSPFWQGTEFLIYSFENPDEHSTYKFPMTIEKSTESMVVEGCDNGVLCVRALPHNTVYLWNPATNEVKKLPPSPASDQWLHPSIRVGFGYDTLTNDFKVVRVCAQVDTCFFGRYSNVAVYSLRTNSWKKIEMPYKFSSLGASYTYFFTSTISEIPVALNDCVHWLWSFGRSPVYGDVDRDLMSGIVAFDLSTEVFELINLPQHVKEFKVKTIGKVFEQLSFVMLDPHKSIEIYVMKEYGVSDSWIKYSTIKQLECPIPLHEADEYQLINFANLCDIVLIHSSKSTLCYDVEAKEFICSSEDLPVCEYNTYVESIFQIKGEHKTSDQGRRKNIVVRAFRFMLLATRKTIVQRGPFRFMLLALVLLNLLVLRWMAQYI</sequence>
<name>A0A2P5CB53_TREOI</name>